<evidence type="ECO:0000259" key="6">
    <source>
        <dbReference type="Pfam" id="PF08281"/>
    </source>
</evidence>
<organism evidence="7 8">
    <name type="scientific">Herminiimonas contaminans</name>
    <dbReference type="NCBI Taxonomy" id="1111140"/>
    <lineage>
        <taxon>Bacteria</taxon>
        <taxon>Pseudomonadati</taxon>
        <taxon>Pseudomonadota</taxon>
        <taxon>Betaproteobacteria</taxon>
        <taxon>Burkholderiales</taxon>
        <taxon>Oxalobacteraceae</taxon>
        <taxon>Herminiimonas</taxon>
    </lineage>
</organism>
<dbReference type="InterPro" id="IPR013325">
    <property type="entry name" value="RNA_pol_sigma_r2"/>
</dbReference>
<dbReference type="InterPro" id="IPR013324">
    <property type="entry name" value="RNA_pol_sigma_r3/r4-like"/>
</dbReference>
<dbReference type="Gene3D" id="1.10.1740.10">
    <property type="match status" value="1"/>
</dbReference>
<dbReference type="NCBIfam" id="TIGR02937">
    <property type="entry name" value="sigma70-ECF"/>
    <property type="match status" value="1"/>
</dbReference>
<dbReference type="SUPFAM" id="SSF88946">
    <property type="entry name" value="Sigma2 domain of RNA polymerase sigma factors"/>
    <property type="match status" value="1"/>
</dbReference>
<dbReference type="Pfam" id="PF04542">
    <property type="entry name" value="Sigma70_r2"/>
    <property type="match status" value="1"/>
</dbReference>
<reference evidence="7 8" key="1">
    <citation type="submission" date="2020-11" db="EMBL/GenBank/DDBJ databases">
        <title>WGS of Herminiimonas contaminans strain Marseille-Q4544 isolated from planarians Schmidtea mediterranea.</title>
        <authorList>
            <person name="Kangale L."/>
        </authorList>
    </citation>
    <scope>NUCLEOTIDE SEQUENCE [LARGE SCALE GENOMIC DNA]</scope>
    <source>
        <strain evidence="7 8">Marseille-Q4544</strain>
    </source>
</reference>
<keyword evidence="2" id="KW-0805">Transcription regulation</keyword>
<dbReference type="Gene3D" id="1.10.10.10">
    <property type="entry name" value="Winged helix-like DNA-binding domain superfamily/Winged helix DNA-binding domain"/>
    <property type="match status" value="1"/>
</dbReference>
<evidence type="ECO:0000256" key="2">
    <source>
        <dbReference type="ARBA" id="ARBA00023015"/>
    </source>
</evidence>
<dbReference type="NCBIfam" id="NF009189">
    <property type="entry name" value="PRK12537.1"/>
    <property type="match status" value="1"/>
</dbReference>
<feature type="domain" description="RNA polymerase sigma factor 70 region 4 type 2" evidence="6">
    <location>
        <begin position="160"/>
        <end position="211"/>
    </location>
</feature>
<dbReference type="InterPro" id="IPR039425">
    <property type="entry name" value="RNA_pol_sigma-70-like"/>
</dbReference>
<protein>
    <submittedName>
        <fullName evidence="7">Sigma-70 family RNA polymerase sigma factor</fullName>
    </submittedName>
</protein>
<evidence type="ECO:0000256" key="3">
    <source>
        <dbReference type="ARBA" id="ARBA00023082"/>
    </source>
</evidence>
<dbReference type="PANTHER" id="PTHR43133:SF62">
    <property type="entry name" value="RNA POLYMERASE SIGMA FACTOR SIGZ"/>
    <property type="match status" value="1"/>
</dbReference>
<dbReference type="EMBL" id="JADOEL010000011">
    <property type="protein sequence ID" value="MBF8178642.1"/>
    <property type="molecule type" value="Genomic_DNA"/>
</dbReference>
<comment type="caution">
    <text evidence="7">The sequence shown here is derived from an EMBL/GenBank/DDBJ whole genome shotgun (WGS) entry which is preliminary data.</text>
</comment>
<keyword evidence="8" id="KW-1185">Reference proteome</keyword>
<dbReference type="Pfam" id="PF08281">
    <property type="entry name" value="Sigma70_r4_2"/>
    <property type="match status" value="1"/>
</dbReference>
<proteinExistence type="inferred from homology"/>
<keyword evidence="4" id="KW-0804">Transcription</keyword>
<accession>A0ABS0EUX8</accession>
<feature type="domain" description="RNA polymerase sigma-70 region 2" evidence="5">
    <location>
        <begin position="60"/>
        <end position="127"/>
    </location>
</feature>
<dbReference type="Proteomes" id="UP000657372">
    <property type="component" value="Unassembled WGS sequence"/>
</dbReference>
<dbReference type="SUPFAM" id="SSF88659">
    <property type="entry name" value="Sigma3 and sigma4 domains of RNA polymerase sigma factors"/>
    <property type="match status" value="1"/>
</dbReference>
<evidence type="ECO:0000313" key="7">
    <source>
        <dbReference type="EMBL" id="MBF8178642.1"/>
    </source>
</evidence>
<keyword evidence="3" id="KW-0731">Sigma factor</keyword>
<dbReference type="PANTHER" id="PTHR43133">
    <property type="entry name" value="RNA POLYMERASE ECF-TYPE SIGMA FACTO"/>
    <property type="match status" value="1"/>
</dbReference>
<name>A0ABS0EUX8_9BURK</name>
<dbReference type="InterPro" id="IPR014284">
    <property type="entry name" value="RNA_pol_sigma-70_dom"/>
</dbReference>
<dbReference type="InterPro" id="IPR007627">
    <property type="entry name" value="RNA_pol_sigma70_r2"/>
</dbReference>
<dbReference type="InterPro" id="IPR013249">
    <property type="entry name" value="RNA_pol_sigma70_r4_t2"/>
</dbReference>
<dbReference type="InterPro" id="IPR036388">
    <property type="entry name" value="WH-like_DNA-bd_sf"/>
</dbReference>
<evidence type="ECO:0000313" key="8">
    <source>
        <dbReference type="Proteomes" id="UP000657372"/>
    </source>
</evidence>
<gene>
    <name evidence="7" type="ORF">IXC47_13210</name>
</gene>
<comment type="similarity">
    <text evidence="1">Belongs to the sigma-70 factor family. ECF subfamily.</text>
</comment>
<evidence type="ECO:0000256" key="4">
    <source>
        <dbReference type="ARBA" id="ARBA00023163"/>
    </source>
</evidence>
<sequence length="216" mass="24208">MTSLPVTIVGGQACSSYNRLTRLLAADYLLAYLSLNEDSFDYDAALRACARGEQEALQQIYRQDGPRLLGVALRIVRQRALAEDVLHDAFVNIWRKAGSFDAARGAGRGWIHSIVRHQALNLMRDRQQEIYTDEDTVEALDAQQGEHAHDSFETHVNLGKLDDCLSHLDHAKRSSLLYAYVDGCSHREIAERMKSPVGSVKAWIKRGLLALRECMG</sequence>
<dbReference type="RefSeq" id="WP_195875916.1">
    <property type="nucleotide sequence ID" value="NZ_JADOEL010000011.1"/>
</dbReference>
<evidence type="ECO:0000259" key="5">
    <source>
        <dbReference type="Pfam" id="PF04542"/>
    </source>
</evidence>
<evidence type="ECO:0000256" key="1">
    <source>
        <dbReference type="ARBA" id="ARBA00010641"/>
    </source>
</evidence>